<dbReference type="EMBL" id="JAOPGA020001201">
    <property type="protein sequence ID" value="KAL0486098.1"/>
    <property type="molecule type" value="Genomic_DNA"/>
</dbReference>
<feature type="transmembrane region" description="Helical" evidence="1">
    <location>
        <begin position="212"/>
        <end position="233"/>
    </location>
</feature>
<evidence type="ECO:0000256" key="1">
    <source>
        <dbReference type="SAM" id="Phobius"/>
    </source>
</evidence>
<name>A0AAW2ZAX9_9EUKA</name>
<dbReference type="CDD" id="cd00161">
    <property type="entry name" value="beta-trefoil_Ricin-like"/>
    <property type="match status" value="1"/>
</dbReference>
<gene>
    <name evidence="2" type="ORF">AKO1_001788</name>
</gene>
<protein>
    <submittedName>
        <fullName evidence="2">4 TM domain-containing transmembrane protein</fullName>
    </submittedName>
</protein>
<feature type="transmembrane region" description="Helical" evidence="1">
    <location>
        <begin position="245"/>
        <end position="266"/>
    </location>
</feature>
<sequence>MSFIVSAHTNQPLELPWAVVDPTSTQPLWDMVEIQHGFHRIVYRASGQDLTAKLTVNNEEILTLEPADMNNRDHHWKIGATGGSTVVLESRSVNKLLQVDDAGVLSLGNAQYMATQYWIIEPIDESSRFIPAQQPLTHITEQPAYIASPQIPVAVGTSSKATRALGITILVVSILMLISNLLALAWDIYIIITNADADIVEQFYPNRDRSTFLYAGTVLQIVNICISCFGIASSSARLSLRVQSILLKLFIIIICVKLAAEVGLTVTELFTSGKFHPLTALINAAAFTVIILIPAISCIACAGARVHYIKKLNEWQRVENEVEMTDV</sequence>
<keyword evidence="1" id="KW-1133">Transmembrane helix</keyword>
<feature type="transmembrane region" description="Helical" evidence="1">
    <location>
        <begin position="278"/>
        <end position="302"/>
    </location>
</feature>
<keyword evidence="3" id="KW-1185">Reference proteome</keyword>
<dbReference type="SUPFAM" id="SSF50370">
    <property type="entry name" value="Ricin B-like lectins"/>
    <property type="match status" value="1"/>
</dbReference>
<accession>A0AAW2ZAX9</accession>
<reference evidence="2 3" key="1">
    <citation type="submission" date="2024-03" db="EMBL/GenBank/DDBJ databases">
        <title>The Acrasis kona genome and developmental transcriptomes reveal deep origins of eukaryotic multicellular pathways.</title>
        <authorList>
            <person name="Sheikh S."/>
            <person name="Fu C.-J."/>
            <person name="Brown M.W."/>
            <person name="Baldauf S.L."/>
        </authorList>
    </citation>
    <scope>NUCLEOTIDE SEQUENCE [LARGE SCALE GENOMIC DNA]</scope>
    <source>
        <strain evidence="2 3">ATCC MYA-3509</strain>
    </source>
</reference>
<evidence type="ECO:0000313" key="3">
    <source>
        <dbReference type="Proteomes" id="UP001431209"/>
    </source>
</evidence>
<proteinExistence type="predicted"/>
<keyword evidence="1" id="KW-0472">Membrane</keyword>
<dbReference type="PROSITE" id="PS50231">
    <property type="entry name" value="RICIN_B_LECTIN"/>
    <property type="match status" value="1"/>
</dbReference>
<feature type="transmembrane region" description="Helical" evidence="1">
    <location>
        <begin position="167"/>
        <end position="192"/>
    </location>
</feature>
<evidence type="ECO:0000313" key="2">
    <source>
        <dbReference type="EMBL" id="KAL0486098.1"/>
    </source>
</evidence>
<dbReference type="InterPro" id="IPR035992">
    <property type="entry name" value="Ricin_B-like_lectins"/>
</dbReference>
<keyword evidence="1 2" id="KW-0812">Transmembrane</keyword>
<dbReference type="AlphaFoldDB" id="A0AAW2ZAX9"/>
<dbReference type="Proteomes" id="UP001431209">
    <property type="component" value="Unassembled WGS sequence"/>
</dbReference>
<organism evidence="2 3">
    <name type="scientific">Acrasis kona</name>
    <dbReference type="NCBI Taxonomy" id="1008807"/>
    <lineage>
        <taxon>Eukaryota</taxon>
        <taxon>Discoba</taxon>
        <taxon>Heterolobosea</taxon>
        <taxon>Tetramitia</taxon>
        <taxon>Eutetramitia</taxon>
        <taxon>Acrasidae</taxon>
        <taxon>Acrasis</taxon>
    </lineage>
</organism>
<comment type="caution">
    <text evidence="2">The sequence shown here is derived from an EMBL/GenBank/DDBJ whole genome shotgun (WGS) entry which is preliminary data.</text>
</comment>